<evidence type="ECO:0008006" key="4">
    <source>
        <dbReference type="Google" id="ProtNLM"/>
    </source>
</evidence>
<organism evidence="2 3">
    <name type="scientific">Vibrio caribbeanicus ATCC BAA-2122</name>
    <dbReference type="NCBI Taxonomy" id="796620"/>
    <lineage>
        <taxon>Bacteria</taxon>
        <taxon>Pseudomonadati</taxon>
        <taxon>Pseudomonadota</taxon>
        <taxon>Gammaproteobacteria</taxon>
        <taxon>Vibrionales</taxon>
        <taxon>Vibrionaceae</taxon>
        <taxon>Vibrio</taxon>
    </lineage>
</organism>
<name>E3BEJ2_9VIBR</name>
<proteinExistence type="predicted"/>
<protein>
    <recommendedName>
        <fullName evidence="4">Type III secretion system protein, YseE family</fullName>
    </recommendedName>
</protein>
<comment type="caution">
    <text evidence="2">The sequence shown here is derived from an EMBL/GenBank/DDBJ whole genome shotgun (WGS) entry which is preliminary data.</text>
</comment>
<keyword evidence="3" id="KW-1185">Reference proteome</keyword>
<evidence type="ECO:0000256" key="1">
    <source>
        <dbReference type="SAM" id="Coils"/>
    </source>
</evidence>
<dbReference type="OrthoDB" id="5880316at2"/>
<dbReference type="Proteomes" id="UP000002943">
    <property type="component" value="Unassembled WGS sequence"/>
</dbReference>
<gene>
    <name evidence="2" type="ORF">VIBC2010_08678</name>
</gene>
<keyword evidence="1" id="KW-0175">Coiled coil</keyword>
<evidence type="ECO:0000313" key="3">
    <source>
        <dbReference type="Proteomes" id="UP000002943"/>
    </source>
</evidence>
<accession>E3BEJ2</accession>
<evidence type="ECO:0000313" key="2">
    <source>
        <dbReference type="EMBL" id="EFP98609.1"/>
    </source>
</evidence>
<sequence>MAQITQLEVMLKNDEMSVEKLSLQLKQAQLELSEADEACVLEMRLALDAAQEVIETLYNRYN</sequence>
<dbReference type="AlphaFoldDB" id="E3BEJ2"/>
<dbReference type="STRING" id="796620.VIBC2010_08678"/>
<feature type="coiled-coil region" evidence="1">
    <location>
        <begin position="11"/>
        <end position="38"/>
    </location>
</feature>
<dbReference type="RefSeq" id="WP_009599281.1">
    <property type="nucleotide sequence ID" value="NZ_AEIU01000002.1"/>
</dbReference>
<reference evidence="2 3" key="1">
    <citation type="journal article" date="2012" name="Int. J. Syst. Evol. Microbiol.">
        <title>Vibrio caribbeanicus sp. nov., isolated from the marine sponge Scleritoderma cyanea.</title>
        <authorList>
            <person name="Hoffmann M."/>
            <person name="Monday S.R."/>
            <person name="Allard M.W."/>
            <person name="Strain E.A."/>
            <person name="Whittaker P."/>
            <person name="Naum M."/>
            <person name="McCarthy P.J."/>
            <person name="Lopez J.V."/>
            <person name="Fischer M."/>
            <person name="Brown E.W."/>
        </authorList>
    </citation>
    <scope>NUCLEOTIDE SEQUENCE [LARGE SCALE GENOMIC DNA]</scope>
    <source>
        <strain evidence="2 3">ATCC BAA-2122</strain>
    </source>
</reference>
<dbReference type="EMBL" id="AEIU01000002">
    <property type="protein sequence ID" value="EFP98609.1"/>
    <property type="molecule type" value="Genomic_DNA"/>
</dbReference>